<feature type="compositionally biased region" description="Basic and acidic residues" evidence="9">
    <location>
        <begin position="139"/>
        <end position="166"/>
    </location>
</feature>
<evidence type="ECO:0000256" key="9">
    <source>
        <dbReference type="SAM" id="MobiDB-lite"/>
    </source>
</evidence>
<dbReference type="CDD" id="cd00009">
    <property type="entry name" value="AAA"/>
    <property type="match status" value="1"/>
</dbReference>
<dbReference type="GO" id="GO:0005634">
    <property type="term" value="C:nucleus"/>
    <property type="evidence" value="ECO:0007669"/>
    <property type="project" value="UniProtKB-SubCell"/>
</dbReference>
<dbReference type="InterPro" id="IPR047854">
    <property type="entry name" value="RFC_lid"/>
</dbReference>
<evidence type="ECO:0000256" key="5">
    <source>
        <dbReference type="ARBA" id="ARBA00023125"/>
    </source>
</evidence>
<keyword evidence="5" id="KW-0238">DNA-binding</keyword>
<dbReference type="CDD" id="cd18140">
    <property type="entry name" value="HLD_clamp_RFC"/>
    <property type="match status" value="1"/>
</dbReference>
<evidence type="ECO:0000256" key="3">
    <source>
        <dbReference type="ARBA" id="ARBA00022741"/>
    </source>
</evidence>
<keyword evidence="4" id="KW-0067">ATP-binding</keyword>
<dbReference type="AlphaFoldDB" id="A0A9W7KUM0"/>
<feature type="region of interest" description="Disordered" evidence="9">
    <location>
        <begin position="854"/>
        <end position="977"/>
    </location>
</feature>
<evidence type="ECO:0000256" key="8">
    <source>
        <dbReference type="ARBA" id="ARBA00043975"/>
    </source>
</evidence>
<dbReference type="Proteomes" id="UP001165082">
    <property type="component" value="Unassembled WGS sequence"/>
</dbReference>
<feature type="domain" description="AAA+ ATPase" evidence="10">
    <location>
        <begin position="384"/>
        <end position="516"/>
    </location>
</feature>
<name>A0A9W7KUM0_9STRA</name>
<protein>
    <recommendedName>
        <fullName evidence="10">AAA+ ATPase domain-containing protein</fullName>
    </recommendedName>
</protein>
<dbReference type="InterPro" id="IPR053016">
    <property type="entry name" value="CTF18-RFC_complex"/>
</dbReference>
<evidence type="ECO:0000313" key="12">
    <source>
        <dbReference type="Proteomes" id="UP001165082"/>
    </source>
</evidence>
<evidence type="ECO:0000256" key="7">
    <source>
        <dbReference type="ARBA" id="ARBA00023306"/>
    </source>
</evidence>
<keyword evidence="7" id="KW-0131">Cell cycle</keyword>
<dbReference type="GO" id="GO:0006260">
    <property type="term" value="P:DNA replication"/>
    <property type="evidence" value="ECO:0007669"/>
    <property type="project" value="UniProtKB-KW"/>
</dbReference>
<feature type="compositionally biased region" description="Acidic residues" evidence="9">
    <location>
        <begin position="9"/>
        <end position="27"/>
    </location>
</feature>
<dbReference type="EMBL" id="BRXZ01000460">
    <property type="protein sequence ID" value="GMI12124.1"/>
    <property type="molecule type" value="Genomic_DNA"/>
</dbReference>
<proteinExistence type="inferred from homology"/>
<dbReference type="SMART" id="SM00382">
    <property type="entry name" value="AAA"/>
    <property type="match status" value="1"/>
</dbReference>
<comment type="subcellular location">
    <subcellularLocation>
        <location evidence="1">Nucleus</location>
    </subcellularLocation>
</comment>
<keyword evidence="6" id="KW-0539">Nucleus</keyword>
<dbReference type="GO" id="GO:0003677">
    <property type="term" value="F:DNA binding"/>
    <property type="evidence" value="ECO:0007669"/>
    <property type="project" value="UniProtKB-KW"/>
</dbReference>
<feature type="region of interest" description="Disordered" evidence="9">
    <location>
        <begin position="1"/>
        <end position="27"/>
    </location>
</feature>
<feature type="compositionally biased region" description="Polar residues" evidence="9">
    <location>
        <begin position="42"/>
        <end position="51"/>
    </location>
</feature>
<feature type="compositionally biased region" description="Low complexity" evidence="9">
    <location>
        <begin position="906"/>
        <end position="930"/>
    </location>
</feature>
<feature type="region of interest" description="Disordered" evidence="9">
    <location>
        <begin position="274"/>
        <end position="293"/>
    </location>
</feature>
<dbReference type="Gene3D" id="3.40.50.300">
    <property type="entry name" value="P-loop containing nucleotide triphosphate hydrolases"/>
    <property type="match status" value="1"/>
</dbReference>
<evidence type="ECO:0000256" key="2">
    <source>
        <dbReference type="ARBA" id="ARBA00022705"/>
    </source>
</evidence>
<gene>
    <name evidence="11" type="ORF">TrRE_jg12089</name>
</gene>
<feature type="region of interest" description="Disordered" evidence="9">
    <location>
        <begin position="710"/>
        <end position="741"/>
    </location>
</feature>
<comment type="caution">
    <text evidence="11">The sequence shown here is derived from an EMBL/GenBank/DDBJ whole genome shotgun (WGS) entry which is preliminary data.</text>
</comment>
<dbReference type="GO" id="GO:0016887">
    <property type="term" value="F:ATP hydrolysis activity"/>
    <property type="evidence" value="ECO:0007669"/>
    <property type="project" value="InterPro"/>
</dbReference>
<dbReference type="InterPro" id="IPR003593">
    <property type="entry name" value="AAA+_ATPase"/>
</dbReference>
<evidence type="ECO:0000256" key="1">
    <source>
        <dbReference type="ARBA" id="ARBA00004123"/>
    </source>
</evidence>
<feature type="compositionally biased region" description="Low complexity" evidence="9">
    <location>
        <begin position="347"/>
        <end position="379"/>
    </location>
</feature>
<comment type="similarity">
    <text evidence="8">Belongs to the activator 1 small subunits family. CTF18 subfamily.</text>
</comment>
<dbReference type="InterPro" id="IPR027417">
    <property type="entry name" value="P-loop_NTPase"/>
</dbReference>
<dbReference type="GO" id="GO:0005524">
    <property type="term" value="F:ATP binding"/>
    <property type="evidence" value="ECO:0007669"/>
    <property type="project" value="UniProtKB-KW"/>
</dbReference>
<keyword evidence="2" id="KW-0235">DNA replication</keyword>
<dbReference type="PANTHER" id="PTHR46765:SF1">
    <property type="entry name" value="P-LOOP CONTAINING NUCLEOSIDE TRIPHOSPHATE HYDROLASES SUPERFAMILY PROTEIN"/>
    <property type="match status" value="1"/>
</dbReference>
<feature type="region of interest" description="Disordered" evidence="9">
    <location>
        <begin position="331"/>
        <end position="388"/>
    </location>
</feature>
<feature type="compositionally biased region" description="Basic and acidic residues" evidence="9">
    <location>
        <begin position="854"/>
        <end position="869"/>
    </location>
</feature>
<keyword evidence="12" id="KW-1185">Reference proteome</keyword>
<dbReference type="InterPro" id="IPR003959">
    <property type="entry name" value="ATPase_AAA_core"/>
</dbReference>
<evidence type="ECO:0000259" key="10">
    <source>
        <dbReference type="SMART" id="SM00382"/>
    </source>
</evidence>
<dbReference type="OrthoDB" id="2195431at2759"/>
<evidence type="ECO:0000256" key="4">
    <source>
        <dbReference type="ARBA" id="ARBA00022840"/>
    </source>
</evidence>
<evidence type="ECO:0000313" key="11">
    <source>
        <dbReference type="EMBL" id="GMI12124.1"/>
    </source>
</evidence>
<evidence type="ECO:0000256" key="6">
    <source>
        <dbReference type="ARBA" id="ARBA00023242"/>
    </source>
</evidence>
<feature type="region of interest" description="Disordered" evidence="9">
    <location>
        <begin position="134"/>
        <end position="166"/>
    </location>
</feature>
<accession>A0A9W7KUM0</accession>
<dbReference type="PANTHER" id="PTHR46765">
    <property type="entry name" value="P-LOOP CONTAINING NUCLEOSIDE TRIPHOSPHATE HYDROLASES SUPERFAMILY PROTEIN"/>
    <property type="match status" value="1"/>
</dbReference>
<feature type="compositionally biased region" description="Polar residues" evidence="9">
    <location>
        <begin position="931"/>
        <end position="943"/>
    </location>
</feature>
<reference evidence="11" key="1">
    <citation type="submission" date="2022-07" db="EMBL/GenBank/DDBJ databases">
        <title>Genome analysis of Parmales, a sister group of diatoms, reveals the evolutionary specialization of diatoms from phago-mixotrophs to photoautotrophs.</title>
        <authorList>
            <person name="Ban H."/>
            <person name="Sato S."/>
            <person name="Yoshikawa S."/>
            <person name="Kazumasa Y."/>
            <person name="Nakamura Y."/>
            <person name="Ichinomiya M."/>
            <person name="Saitoh K."/>
            <person name="Sato N."/>
            <person name="Blanc-Mathieu R."/>
            <person name="Endo H."/>
            <person name="Kuwata A."/>
            <person name="Ogata H."/>
        </authorList>
    </citation>
    <scope>NUCLEOTIDE SEQUENCE</scope>
</reference>
<feature type="region of interest" description="Disordered" evidence="9">
    <location>
        <begin position="42"/>
        <end position="88"/>
    </location>
</feature>
<keyword evidence="3" id="KW-0547">Nucleotide-binding</keyword>
<dbReference type="SUPFAM" id="SSF52540">
    <property type="entry name" value="P-loop containing nucleoside triphosphate hydrolases"/>
    <property type="match status" value="1"/>
</dbReference>
<sequence>MDFPSDGPSWDEMDFDESEMMAPEEPDDDMIQEMIQDQEVNMVSTNSSNKNVPREEEITRRENAHGSGEDMLEEEDLAGGSKVTTTTTSSIPLAPHLLLSAGGLSKKDSLDLYSFSRYTSAPEDEYRTYKTLDNTGAASDDHRRLLAKKRAAEERRRKEGGKEEGKKVDPRLIAPGVEGLPMERNAKVVRDLGVRITATPVVGVDSISVTLGNGDVRHIPMKSKKTRDKEALAACNRSTAPPPATGKGGLGLLSQPMAALDLRAERMVRTRAMRSALPPKESNPDVKKAPSESQLWVDKYSPSTFSELLSDEKTNREVLRCVRSWDKHVFNKEPPKRPVRKQPEWANKSSSNNNSNSNNSNNSNSSSNRQNNPSNPSDNRPAPHERVILLCGPPGVGKSTLAHVVATLAGYRVVEINASDERTGGALKERVERTMESQTLGWEEGGSKPNLVVLDEVDGADGRQAVQQLVSIIKGNPGDKGTYLRRPLIFISNHRYSPALKPLIPYAKVFDLQSPSPGKLLNRLKNICGLEHLVCPPSSLSGLSATANGDIRSCLHTLQFVATRARANLSEGGTTADVTAALESALGGGGSKDQRNDKASVVSAVFTIKRDDAGSAAKKKKKKEREGQRVLDKAGKVMAAMDGFNDDSRALNLIFDTLPNAKYMDHNFKRTAASREILSMAACNSRIVRVAGAAVSAMCGAEGRQDLRGFGDGSSSWSRRAAGERNRGTLQQLRDGMRPSDRRGLDVISTELVPAATRRLGAGGGSEALNRPVSGIEMLSKGEREGFDRRVEILRGLGLTYRREREGDREGDMALQPPIDRLCEYAGLEGRGGGGGEAPDVVKELMAREVAWRDMKEKERGGGGEKKETAGAAAGGSANVLTTPVPNSRKRKSSPGEEEGQPSPSPSGSSMSGASSKAPSGKPVSVVSPPTNQTNFLTKNATSAKNAQKARRQKAVGFAGKAKDGKKSNTGSGRGINEVVRFKHQKGFTQAVRVKAKVGDFF</sequence>
<feature type="compositionally biased region" description="Basic and acidic residues" evidence="9">
    <location>
        <begin position="52"/>
        <end position="68"/>
    </location>
</feature>
<dbReference type="Gene3D" id="1.10.8.60">
    <property type="match status" value="1"/>
</dbReference>
<dbReference type="Pfam" id="PF00004">
    <property type="entry name" value="AAA"/>
    <property type="match status" value="1"/>
</dbReference>
<organism evidence="11 12">
    <name type="scientific">Triparma retinervis</name>
    <dbReference type="NCBI Taxonomy" id="2557542"/>
    <lineage>
        <taxon>Eukaryota</taxon>
        <taxon>Sar</taxon>
        <taxon>Stramenopiles</taxon>
        <taxon>Ochrophyta</taxon>
        <taxon>Bolidophyceae</taxon>
        <taxon>Parmales</taxon>
        <taxon>Triparmaceae</taxon>
        <taxon>Triparma</taxon>
    </lineage>
</organism>